<proteinExistence type="predicted"/>
<protein>
    <recommendedName>
        <fullName evidence="4">Outer membrane protein beta-barrel domain-containing protein</fullName>
    </recommendedName>
</protein>
<keyword evidence="3" id="KW-1185">Reference proteome</keyword>
<organism evidence="2 3">
    <name type="scientific">Algoriphagus ornithinivorans</name>
    <dbReference type="NCBI Taxonomy" id="226506"/>
    <lineage>
        <taxon>Bacteria</taxon>
        <taxon>Pseudomonadati</taxon>
        <taxon>Bacteroidota</taxon>
        <taxon>Cytophagia</taxon>
        <taxon>Cytophagales</taxon>
        <taxon>Cyclobacteriaceae</taxon>
        <taxon>Algoriphagus</taxon>
    </lineage>
</organism>
<gene>
    <name evidence="2" type="ORF">SAMN04488519_1035</name>
</gene>
<evidence type="ECO:0008006" key="4">
    <source>
        <dbReference type="Google" id="ProtNLM"/>
    </source>
</evidence>
<keyword evidence="1" id="KW-0732">Signal</keyword>
<dbReference type="Proteomes" id="UP000199564">
    <property type="component" value="Unassembled WGS sequence"/>
</dbReference>
<sequence length="223" mass="25724">MKLQIISALFILTFGIATTSTAQQDLGLERQLLVKASPLAFLEPETIVLQGGIEYFFSNKISIQSEIGVNGGIFGIKADRGKNEDYKLWRTKNELKFYTKKNYWAIEFFLMEKDFIRLDDYYVPFRQEILYDRAQIDFRVVGGGLKFGRQVFTSRNILVDSFVGLGIRGRYRDVEVLELSEVQSRAFFEKANPFAERYRFEGWDSVPHLTIGVKVGILTENSR</sequence>
<accession>A0A1I5DFI1</accession>
<feature type="chain" id="PRO_5011636144" description="Outer membrane protein beta-barrel domain-containing protein" evidence="1">
    <location>
        <begin position="23"/>
        <end position="223"/>
    </location>
</feature>
<dbReference type="STRING" id="226506.SAMN04488519_1035"/>
<dbReference type="InterPro" id="IPR021958">
    <property type="entry name" value="DUF3575"/>
</dbReference>
<feature type="signal peptide" evidence="1">
    <location>
        <begin position="1"/>
        <end position="22"/>
    </location>
</feature>
<dbReference type="AlphaFoldDB" id="A0A1I5DFI1"/>
<evidence type="ECO:0000313" key="2">
    <source>
        <dbReference type="EMBL" id="SFN98005.1"/>
    </source>
</evidence>
<dbReference type="EMBL" id="FOVW01000003">
    <property type="protein sequence ID" value="SFN98005.1"/>
    <property type="molecule type" value="Genomic_DNA"/>
</dbReference>
<evidence type="ECO:0000313" key="3">
    <source>
        <dbReference type="Proteomes" id="UP000199564"/>
    </source>
</evidence>
<name>A0A1I5DFI1_9BACT</name>
<dbReference type="Pfam" id="PF12099">
    <property type="entry name" value="DUF3575"/>
    <property type="match status" value="1"/>
</dbReference>
<evidence type="ECO:0000256" key="1">
    <source>
        <dbReference type="SAM" id="SignalP"/>
    </source>
</evidence>
<reference evidence="3" key="1">
    <citation type="submission" date="2016-10" db="EMBL/GenBank/DDBJ databases">
        <authorList>
            <person name="Varghese N."/>
            <person name="Submissions S."/>
        </authorList>
    </citation>
    <scope>NUCLEOTIDE SEQUENCE [LARGE SCALE GENOMIC DNA]</scope>
    <source>
        <strain evidence="3">DSM 15282</strain>
    </source>
</reference>
<dbReference type="RefSeq" id="WP_091650984.1">
    <property type="nucleotide sequence ID" value="NZ_FOVW01000003.1"/>
</dbReference>